<dbReference type="PATRIC" id="fig|423211.3.peg.1451"/>
<dbReference type="EMBL" id="CP000837">
    <property type="protein sequence ID" value="ADE31929.1"/>
    <property type="molecule type" value="Genomic_DNA"/>
</dbReference>
<gene>
    <name evidence="7" type="ordered locus">SSGZ1_1473</name>
</gene>
<evidence type="ECO:0000259" key="6">
    <source>
        <dbReference type="Pfam" id="PF08540"/>
    </source>
</evidence>
<evidence type="ECO:0000313" key="7">
    <source>
        <dbReference type="EMBL" id="ADE31929.1"/>
    </source>
</evidence>
<dbReference type="CDD" id="cd00827">
    <property type="entry name" value="init_cond_enzymes"/>
    <property type="match status" value="1"/>
</dbReference>
<protein>
    <submittedName>
        <fullName evidence="7">Hydroxymethylglutaryl-coenzyme A synthase, prokaryotic</fullName>
    </submittedName>
</protein>
<feature type="binding site" evidence="4">
    <location>
        <position position="44"/>
    </location>
    <ligand>
        <name>(3S)-3-hydroxy-3-methylglutaryl-CoA</name>
        <dbReference type="ChEBI" id="CHEBI:43074"/>
    </ligand>
</feature>
<dbReference type="InterPro" id="IPR013528">
    <property type="entry name" value="HMG_CoA_synth_N"/>
</dbReference>
<feature type="domain" description="Hydroxymethylglutaryl-coenzyme A synthase N-terminal" evidence="5">
    <location>
        <begin position="17"/>
        <end position="179"/>
    </location>
</feature>
<feature type="active site" description="Proton donor/acceptor" evidence="3">
    <location>
        <position position="94"/>
    </location>
</feature>
<feature type="domain" description="Hydroxymethylglutaryl-coenzyme A synthase C-terminal" evidence="6">
    <location>
        <begin position="272"/>
        <end position="361"/>
    </location>
</feature>
<feature type="binding site" evidence="4">
    <location>
        <position position="163"/>
    </location>
    <ligand>
        <name>substrate</name>
    </ligand>
</feature>
<dbReference type="Proteomes" id="UP000002359">
    <property type="component" value="Chromosome"/>
</dbReference>
<dbReference type="PANTHER" id="PTHR43323">
    <property type="entry name" value="3-HYDROXY-3-METHYLGLUTARYL COENZYME A SYNTHASE"/>
    <property type="match status" value="1"/>
</dbReference>
<feature type="active site" description="Acyl-thioester intermediate" evidence="3">
    <location>
        <position position="126"/>
    </location>
</feature>
<feature type="binding site" evidence="4">
    <location>
        <position position="257"/>
    </location>
    <ligand>
        <name>(3S)-3-hydroxy-3-methylglutaryl-CoA</name>
        <dbReference type="ChEBI" id="CHEBI:43074"/>
    </ligand>
</feature>
<evidence type="ECO:0000256" key="3">
    <source>
        <dbReference type="PIRSR" id="PIRSR611554-1"/>
    </source>
</evidence>
<evidence type="ECO:0000256" key="4">
    <source>
        <dbReference type="PIRSR" id="PIRSR611554-2"/>
    </source>
</evidence>
<reference evidence="7 8" key="1">
    <citation type="journal article" date="2009" name="J. Infect. Dis.">
        <title>Clinical, experimental, and genomic differences between intermediately pathogenic, highly pathogenic, and epidemic Streptococcus suis.</title>
        <authorList>
            <person name="Ye C."/>
            <person name="Zheng H."/>
            <person name="Zhang J."/>
            <person name="Jing H."/>
            <person name="Wang L."/>
            <person name="Xiong Y."/>
            <person name="Wang W."/>
            <person name="Zhou Z."/>
            <person name="Sun Q."/>
            <person name="Luo X."/>
            <person name="Du H."/>
            <person name="Gottschalk M."/>
            <person name="Xu J."/>
        </authorList>
    </citation>
    <scope>NUCLEOTIDE SEQUENCE [LARGE SCALE GENOMIC DNA]</scope>
    <source>
        <strain evidence="7 8">GZ1</strain>
    </source>
</reference>
<feature type="active site" description="Proton donor/acceptor" evidence="3">
    <location>
        <position position="248"/>
    </location>
</feature>
<dbReference type="InterPro" id="IPR011554">
    <property type="entry name" value="HMG_CoA_synthase_prok"/>
</dbReference>
<comment type="similarity">
    <text evidence="1">Belongs to the thiolase-like superfamily. HMG-CoA synthase family.</text>
</comment>
<dbReference type="AlphaFoldDB" id="D5AJB4"/>
<evidence type="ECO:0000259" key="5">
    <source>
        <dbReference type="Pfam" id="PF01154"/>
    </source>
</evidence>
<dbReference type="HOGENOM" id="CLU_008065_3_2_9"/>
<dbReference type="GO" id="GO:0004421">
    <property type="term" value="F:hydroxymethylglutaryl-CoA synthase activity"/>
    <property type="evidence" value="ECO:0007669"/>
    <property type="project" value="InterPro"/>
</dbReference>
<organism evidence="7 8">
    <name type="scientific">Streptococcus suis (strain GZ1)</name>
    <dbReference type="NCBI Taxonomy" id="423211"/>
    <lineage>
        <taxon>Bacteria</taxon>
        <taxon>Bacillati</taxon>
        <taxon>Bacillota</taxon>
        <taxon>Bacilli</taxon>
        <taxon>Lactobacillales</taxon>
        <taxon>Streptococcaceae</taxon>
        <taxon>Streptococcus</taxon>
    </lineage>
</organism>
<evidence type="ECO:0000256" key="1">
    <source>
        <dbReference type="ARBA" id="ARBA00007061"/>
    </source>
</evidence>
<dbReference type="SUPFAM" id="SSF53901">
    <property type="entry name" value="Thiolase-like"/>
    <property type="match status" value="2"/>
</dbReference>
<accession>D5AJB4</accession>
<evidence type="ECO:0000256" key="2">
    <source>
        <dbReference type="ARBA" id="ARBA00022679"/>
    </source>
</evidence>
<dbReference type="Pfam" id="PF08540">
    <property type="entry name" value="HMG_CoA_synt_C"/>
    <property type="match status" value="2"/>
</dbReference>
<dbReference type="NCBIfam" id="TIGR01835">
    <property type="entry name" value="HMG-CoA-S_prok"/>
    <property type="match status" value="1"/>
</dbReference>
<dbReference type="InterPro" id="IPR016039">
    <property type="entry name" value="Thiolase-like"/>
</dbReference>
<evidence type="ECO:0000313" key="8">
    <source>
        <dbReference type="Proteomes" id="UP000002359"/>
    </source>
</evidence>
<dbReference type="GO" id="GO:0006084">
    <property type="term" value="P:acetyl-CoA metabolic process"/>
    <property type="evidence" value="ECO:0007669"/>
    <property type="project" value="InterPro"/>
</dbReference>
<dbReference type="PANTHER" id="PTHR43323:SF2">
    <property type="entry name" value="HYDROXYMETHYLGLUTARYL-COA SYNTHASE"/>
    <property type="match status" value="1"/>
</dbReference>
<dbReference type="InterPro" id="IPR013746">
    <property type="entry name" value="HMG_CoA_synt_C_dom"/>
</dbReference>
<feature type="binding site" evidence="4">
    <location>
        <position position="288"/>
    </location>
    <ligand>
        <name>(3S)-3-hydroxy-3-methylglutaryl-CoA</name>
        <dbReference type="ChEBI" id="CHEBI:43074"/>
    </ligand>
</feature>
<dbReference type="Gene3D" id="3.40.47.10">
    <property type="match status" value="2"/>
</dbReference>
<feature type="binding site" evidence="4">
    <location>
        <position position="158"/>
    </location>
    <ligand>
        <name>(3S)-3-hydroxy-3-methylglutaryl-CoA</name>
        <dbReference type="ChEBI" id="CHEBI:43074"/>
    </ligand>
</feature>
<name>D5AJB4_STRGZ</name>
<sequence length="399" mass="44232">MRKQVNLSFVHKGYIMNIGIDKIGFAAPDYVLDLADLAQARNVDPNKFKIGLLQSEMAVAPVTQDIISLGAKAAEAILTEEDKQTIDMVIVGTESSVDQSKAAAVTIHGLLGIQPFARSIEMKEACYGATAGLSLAKSHIAQFPESKVLVIASDIAKYGVASGGEPTQGAGAVAMLVTANPRILVLNNDNVCQTRDIYDFWRPNYDKYPRVDGKFSTEQYTDCLTTTFDYYQQKTGKTLNDFAAMCLHIPFSKQGLKGLQAIAQDEETLSRLTERFQEAIVYNKVVGNIYTGSIFLSLLSLLENSRALETGDQILFYSYGSGAVCEIFSGQLVEGYRNHLQENRLEQLNQRTKLSVKEYEQVFFEEITLDETGSSLDLPEDQSPFALIKVDNHKRIYRK</sequence>
<keyword evidence="2" id="KW-0808">Transferase</keyword>
<feature type="domain" description="Hydroxymethylglutaryl-coenzyme A synthase C-terminal" evidence="6">
    <location>
        <begin position="193"/>
        <end position="261"/>
    </location>
</feature>
<dbReference type="Pfam" id="PF01154">
    <property type="entry name" value="HMG_CoA_synt_N"/>
    <property type="match status" value="1"/>
</dbReference>
<dbReference type="KEGG" id="ssw:SSGZ1_1473"/>
<proteinExistence type="inferred from homology"/>